<evidence type="ECO:0000256" key="2">
    <source>
        <dbReference type="SAM" id="Phobius"/>
    </source>
</evidence>
<evidence type="ECO:0000313" key="3">
    <source>
        <dbReference type="EMBL" id="AZG14412.1"/>
    </source>
</evidence>
<gene>
    <name evidence="3" type="ORF">EHF44_13680</name>
</gene>
<evidence type="ECO:0000313" key="4">
    <source>
        <dbReference type="Proteomes" id="UP000270411"/>
    </source>
</evidence>
<feature type="transmembrane region" description="Helical" evidence="2">
    <location>
        <begin position="528"/>
        <end position="550"/>
    </location>
</feature>
<name>A0A3G8H4H1_9BURK</name>
<dbReference type="OrthoDB" id="500534at2"/>
<feature type="region of interest" description="Disordered" evidence="1">
    <location>
        <begin position="1"/>
        <end position="22"/>
    </location>
</feature>
<keyword evidence="2" id="KW-0472">Membrane</keyword>
<dbReference type="AlphaFoldDB" id="A0A3G8H4H1"/>
<dbReference type="SUPFAM" id="SSF56300">
    <property type="entry name" value="Metallo-dependent phosphatases"/>
    <property type="match status" value="1"/>
</dbReference>
<dbReference type="Proteomes" id="UP000270411">
    <property type="component" value="Chromosome 1"/>
</dbReference>
<reference evidence="4" key="1">
    <citation type="submission" date="2018-11" db="EMBL/GenBank/DDBJ databases">
        <title>FDA dAtabase for Regulatory Grade micrObial Sequences (FDA-ARGOS): Supporting development and validation of Infectious Disease Dx tests.</title>
        <authorList>
            <person name="Goldberg B."/>
            <person name="Campos J."/>
            <person name="Tallon L."/>
            <person name="Sadzewicz L."/>
            <person name="Zhao X."/>
            <person name="Vavikolanu K."/>
            <person name="Mehta A."/>
            <person name="Aluvathingal J."/>
            <person name="Nadendla S."/>
            <person name="Geyer C."/>
            <person name="Nandy P."/>
            <person name="Yan Y."/>
            <person name="Sichtig H."/>
        </authorList>
    </citation>
    <scope>NUCLEOTIDE SEQUENCE [LARGE SCALE GENOMIC DNA]</scope>
    <source>
        <strain evidence="4">FDAARGOS_614</strain>
    </source>
</reference>
<dbReference type="KEGG" id="cpau:EHF44_13680"/>
<feature type="transmembrane region" description="Helical" evidence="2">
    <location>
        <begin position="448"/>
        <end position="472"/>
    </location>
</feature>
<dbReference type="RefSeq" id="WP_124684247.1">
    <property type="nucleotide sequence ID" value="NZ_CP033969.1"/>
</dbReference>
<dbReference type="EMBL" id="CP033969">
    <property type="protein sequence ID" value="AZG14412.1"/>
    <property type="molecule type" value="Genomic_DNA"/>
</dbReference>
<organism evidence="3 4">
    <name type="scientific">Cupriavidus pauculus</name>
    <dbReference type="NCBI Taxonomy" id="82633"/>
    <lineage>
        <taxon>Bacteria</taxon>
        <taxon>Pseudomonadati</taxon>
        <taxon>Pseudomonadota</taxon>
        <taxon>Betaproteobacteria</taxon>
        <taxon>Burkholderiales</taxon>
        <taxon>Burkholderiaceae</taxon>
        <taxon>Cupriavidus</taxon>
    </lineage>
</organism>
<proteinExistence type="predicted"/>
<feature type="transmembrane region" description="Helical" evidence="2">
    <location>
        <begin position="392"/>
        <end position="414"/>
    </location>
</feature>
<sequence length="656" mass="70963">MLANEEAGPAAPSAAPATAAPPATTRRVELYTHEPMVNWLSPLQLLRTAVRVTVARTIGAFADARAVQAALNPVATNPPIPVTANAPDGAVWVDYLADTGDGWHSTYSMALCASHPARLAADGVTLPRAQVLLLGGDQVYPTPAHGGYRTRFLDPFRAACPAPLPPDAAGNSEAAIAVPGAPLMVATPGNHDWYDGLRGFAQLFCTGAPVGGWQTRQRTSYYVLQLPHGWWIWGLDLQLESEIDRQQFDYFKAMHDRLAPGDRVVLCTPEPSWIDEMERLSRTRRRAFPSTETRTPRFRSLSRIERLLGDHLVAVLAGDKHHYARYTPEAGTTGPERVTCGGGGAFLHGTHQLPASPEPVAIGRTRQRYVLAGAAYPDRDTSRTLRNRAWQLPVRNVGLCTLFAAICFLFNWIVQSASRATAPPGQSLMQTLAALPIAPASLGDAWRALWMTLANSPASVAFAVAVMAFFAALSTRGTRSAVSLAGLVGALHGLLHVALAAGLFWALARLNLHVWGLHADDGWMLPLLLAQTLFAGGVLGGLLFGVWMVIANQLWGLHAEEVFSSQSIADYKSLLRMRFDADTLTIHPLKLEKVCRHWKLGPGLERLNRMGRTWRVAATPAASGPRFVPDAGEPWPPDALARTEPPIVIRRTGAAP</sequence>
<dbReference type="Gene3D" id="3.60.21.10">
    <property type="match status" value="1"/>
</dbReference>
<accession>A0A3G8H4H1</accession>
<dbReference type="PANTHER" id="PTHR34211">
    <property type="entry name" value="CALCINEURIN-LIKE METALLO-PHOSPHOESTERASE SUPERFAMILY PROTEIN"/>
    <property type="match status" value="1"/>
</dbReference>
<dbReference type="InterPro" id="IPR029052">
    <property type="entry name" value="Metallo-depent_PP-like"/>
</dbReference>
<protein>
    <submittedName>
        <fullName evidence="3">Preprotein translocase subunit YajC</fullName>
    </submittedName>
</protein>
<keyword evidence="2" id="KW-0812">Transmembrane</keyword>
<dbReference type="PANTHER" id="PTHR34211:SF3">
    <property type="entry name" value="CALCINEURIN-LIKE METALLO-PHOSPHOESTERASE SUPERFAMILY PROTEIN"/>
    <property type="match status" value="1"/>
</dbReference>
<evidence type="ECO:0000256" key="1">
    <source>
        <dbReference type="SAM" id="MobiDB-lite"/>
    </source>
</evidence>
<keyword evidence="2" id="KW-1133">Transmembrane helix</keyword>
<feature type="compositionally biased region" description="Low complexity" evidence="1">
    <location>
        <begin position="7"/>
        <end position="22"/>
    </location>
</feature>
<feature type="transmembrane region" description="Helical" evidence="2">
    <location>
        <begin position="484"/>
        <end position="508"/>
    </location>
</feature>